<dbReference type="SUPFAM" id="SSF54637">
    <property type="entry name" value="Thioesterase/thiol ester dehydrase-isomerase"/>
    <property type="match status" value="1"/>
</dbReference>
<feature type="domain" description="Thioesterase" evidence="3">
    <location>
        <begin position="72"/>
        <end position="145"/>
    </location>
</feature>
<dbReference type="Gene3D" id="3.10.129.10">
    <property type="entry name" value="Hotdog Thioesterase"/>
    <property type="match status" value="1"/>
</dbReference>
<accession>A0A024SCI6</accession>
<evidence type="ECO:0000313" key="5">
    <source>
        <dbReference type="Proteomes" id="UP000024376"/>
    </source>
</evidence>
<gene>
    <name evidence="4" type="ORF">M419DRAFT_130291</name>
</gene>
<dbReference type="PANTHER" id="PTHR21660">
    <property type="entry name" value="THIOESTERASE SUPERFAMILY MEMBER-RELATED"/>
    <property type="match status" value="1"/>
</dbReference>
<keyword evidence="4" id="KW-0413">Isomerase</keyword>
<name>A0A024SCI6_HYPJR</name>
<sequence length="182" mass="18959">MTSQDQTPSSQDAAAAAVEAQRIAHVNQLSAWLLQNSTIYNIFLTGITHTRIARGSVTSRLTLTPAHVNSKGGLHGAVSAAFIDFTTGLAIASVDLRDKTGASVDMHISYLSSAAGAGDEVEIVATAEKVGGSMAFVTILISKVDVVDGEERRTIVTKGHHTKFVRQGGGGGGKRSEAEAKN</sequence>
<dbReference type="GO" id="GO:0047617">
    <property type="term" value="F:fatty acyl-CoA hydrolase activity"/>
    <property type="evidence" value="ECO:0007669"/>
    <property type="project" value="InterPro"/>
</dbReference>
<dbReference type="InterPro" id="IPR039298">
    <property type="entry name" value="ACOT13"/>
</dbReference>
<dbReference type="AlphaFoldDB" id="A0A024SCI6"/>
<dbReference type="InterPro" id="IPR006683">
    <property type="entry name" value="Thioestr_dom"/>
</dbReference>
<dbReference type="Proteomes" id="UP000024376">
    <property type="component" value="Unassembled WGS sequence"/>
</dbReference>
<dbReference type="HOGENOM" id="CLU_089876_12_0_1"/>
<dbReference type="InterPro" id="IPR029069">
    <property type="entry name" value="HotDog_dom_sf"/>
</dbReference>
<dbReference type="GO" id="GO:0016853">
    <property type="term" value="F:isomerase activity"/>
    <property type="evidence" value="ECO:0007669"/>
    <property type="project" value="UniProtKB-KW"/>
</dbReference>
<evidence type="ECO:0000259" key="3">
    <source>
        <dbReference type="Pfam" id="PF03061"/>
    </source>
</evidence>
<organism evidence="4 5">
    <name type="scientific">Hypocrea jecorina (strain ATCC 56765 / BCRC 32924 / NRRL 11460 / Rut C-30)</name>
    <name type="common">Trichoderma reesei</name>
    <dbReference type="NCBI Taxonomy" id="1344414"/>
    <lineage>
        <taxon>Eukaryota</taxon>
        <taxon>Fungi</taxon>
        <taxon>Dikarya</taxon>
        <taxon>Ascomycota</taxon>
        <taxon>Pezizomycotina</taxon>
        <taxon>Sordariomycetes</taxon>
        <taxon>Hypocreomycetidae</taxon>
        <taxon>Hypocreales</taxon>
        <taxon>Hypocreaceae</taxon>
        <taxon>Trichoderma</taxon>
    </lineage>
</organism>
<protein>
    <submittedName>
        <fullName evidence="4">Thioesterase/thiol ester dehydrase-isomerase</fullName>
    </submittedName>
</protein>
<dbReference type="OrthoDB" id="46529at2759"/>
<comment type="similarity">
    <text evidence="1">Belongs to the thioesterase PaaI family.</text>
</comment>
<dbReference type="CDD" id="cd03443">
    <property type="entry name" value="PaaI_thioesterase"/>
    <property type="match status" value="1"/>
</dbReference>
<dbReference type="PANTHER" id="PTHR21660:SF11">
    <property type="entry name" value="FAMILY PROTEIN, PUTATIVE (AFU_ORTHOLOGUE AFUA_4G04355)-RELATED"/>
    <property type="match status" value="1"/>
</dbReference>
<evidence type="ECO:0000313" key="4">
    <source>
        <dbReference type="EMBL" id="ETS01872.1"/>
    </source>
</evidence>
<proteinExistence type="inferred from homology"/>
<reference evidence="5" key="1">
    <citation type="journal article" date="2013" name="Ind. Biotechnol.">
        <title>Comparative genomics analysis of Trichoderma reesei strains.</title>
        <authorList>
            <person name="Koike H."/>
            <person name="Aerts A."/>
            <person name="LaButti K."/>
            <person name="Grigoriev I.V."/>
            <person name="Baker S.E."/>
        </authorList>
    </citation>
    <scope>NUCLEOTIDE SEQUENCE [LARGE SCALE GENOMIC DNA]</scope>
    <source>
        <strain evidence="5">ATCC 56765 / BCRC 32924 / NRRL 11460 / Rut C-30</strain>
    </source>
</reference>
<dbReference type="KEGG" id="trr:M419DRAFT_130291"/>
<evidence type="ECO:0000256" key="1">
    <source>
        <dbReference type="ARBA" id="ARBA00008324"/>
    </source>
</evidence>
<dbReference type="Pfam" id="PF03061">
    <property type="entry name" value="4HBT"/>
    <property type="match status" value="1"/>
</dbReference>
<evidence type="ECO:0000256" key="2">
    <source>
        <dbReference type="SAM" id="MobiDB-lite"/>
    </source>
</evidence>
<dbReference type="EMBL" id="KI911147">
    <property type="protein sequence ID" value="ETS01872.1"/>
    <property type="molecule type" value="Genomic_DNA"/>
</dbReference>
<feature type="region of interest" description="Disordered" evidence="2">
    <location>
        <begin position="163"/>
        <end position="182"/>
    </location>
</feature>